<dbReference type="InterPro" id="IPR011991">
    <property type="entry name" value="ArsR-like_HTH"/>
</dbReference>
<evidence type="ECO:0000256" key="2">
    <source>
        <dbReference type="ARBA" id="ARBA00023125"/>
    </source>
</evidence>
<keyword evidence="3" id="KW-0804">Transcription</keyword>
<dbReference type="PANTHER" id="PTHR33154">
    <property type="entry name" value="TRANSCRIPTIONAL REGULATOR, ARSR FAMILY"/>
    <property type="match status" value="1"/>
</dbReference>
<dbReference type="PRINTS" id="PR00778">
    <property type="entry name" value="HTHARSR"/>
</dbReference>
<gene>
    <name evidence="5" type="ORF">NDM98_17605</name>
</gene>
<feature type="domain" description="HTH arsR-type" evidence="4">
    <location>
        <begin position="262"/>
        <end position="348"/>
    </location>
</feature>
<dbReference type="SMART" id="SM00418">
    <property type="entry name" value="HTH_ARSR"/>
    <property type="match status" value="1"/>
</dbReference>
<dbReference type="InterPro" id="IPR036388">
    <property type="entry name" value="WH-like_DNA-bd_sf"/>
</dbReference>
<evidence type="ECO:0000313" key="5">
    <source>
        <dbReference type="EMBL" id="MCM2677068.1"/>
    </source>
</evidence>
<protein>
    <submittedName>
        <fullName evidence="5">ArsR family transcriptional regulator</fullName>
    </submittedName>
</protein>
<dbReference type="InterPro" id="IPR051081">
    <property type="entry name" value="HTH_MetalResp_TranReg"/>
</dbReference>
<name>A0ABT0XNY6_9BACI</name>
<dbReference type="Gene3D" id="1.10.10.10">
    <property type="entry name" value="Winged helix-like DNA-binding domain superfamily/Winged helix DNA-binding domain"/>
    <property type="match status" value="1"/>
</dbReference>
<dbReference type="InterPro" id="IPR001845">
    <property type="entry name" value="HTH_ArsR_DNA-bd_dom"/>
</dbReference>
<evidence type="ECO:0000259" key="4">
    <source>
        <dbReference type="PROSITE" id="PS50987"/>
    </source>
</evidence>
<sequence>MKILDYSNPNRESYQVSFQHSLLWECALGIAAITHEKLKDTLSEEEFFAPVRDGVISSDLKTELETVHTHNTWKALLQLLHHFEDHSLDGFQTFIHSLDPVEMRHHCLPYLNQILEPILAQAAKGDSDAINEYADAGQHIVFLPDYIRFICTTDIPSFKTHLIAVMTGWFEQVMSEKQEELDHMLIRDISMKQDKQKTYSHAESFVEFVTDGIDYQPEPSVTDVILIPHYSYRPWTIVADLKGTKVFYYPIANASIHPGDPLIPDRMLALSYKALGDEARLKMVKLLFTGPKSLQELAATLDMPKSTLHHHLTQLRSAKLVSTNKSIYSLNESKLQQLGQGLTDYLAN</sequence>
<proteinExistence type="predicted"/>
<keyword evidence="6" id="KW-1185">Reference proteome</keyword>
<dbReference type="CDD" id="cd00090">
    <property type="entry name" value="HTH_ARSR"/>
    <property type="match status" value="1"/>
</dbReference>
<dbReference type="Proteomes" id="UP001203665">
    <property type="component" value="Unassembled WGS sequence"/>
</dbReference>
<dbReference type="SUPFAM" id="SSF46785">
    <property type="entry name" value="Winged helix' DNA-binding domain"/>
    <property type="match status" value="1"/>
</dbReference>
<keyword evidence="1" id="KW-0805">Transcription regulation</keyword>
<dbReference type="RefSeq" id="WP_251610481.1">
    <property type="nucleotide sequence ID" value="NZ_JAMQJY010000003.1"/>
</dbReference>
<evidence type="ECO:0000256" key="1">
    <source>
        <dbReference type="ARBA" id="ARBA00023015"/>
    </source>
</evidence>
<dbReference type="PROSITE" id="PS50987">
    <property type="entry name" value="HTH_ARSR_2"/>
    <property type="match status" value="1"/>
</dbReference>
<dbReference type="EMBL" id="JAMQJY010000003">
    <property type="protein sequence ID" value="MCM2677068.1"/>
    <property type="molecule type" value="Genomic_DNA"/>
</dbReference>
<evidence type="ECO:0000256" key="3">
    <source>
        <dbReference type="ARBA" id="ARBA00023163"/>
    </source>
</evidence>
<dbReference type="InterPro" id="IPR036390">
    <property type="entry name" value="WH_DNA-bd_sf"/>
</dbReference>
<evidence type="ECO:0000313" key="6">
    <source>
        <dbReference type="Proteomes" id="UP001203665"/>
    </source>
</evidence>
<accession>A0ABT0XNY6</accession>
<comment type="caution">
    <text evidence="5">The sequence shown here is derived from an EMBL/GenBank/DDBJ whole genome shotgun (WGS) entry which is preliminary data.</text>
</comment>
<keyword evidence="2" id="KW-0238">DNA-binding</keyword>
<organism evidence="5 6">
    <name type="scientific">Alkalicoccobacillus plakortidis</name>
    <dbReference type="NCBI Taxonomy" id="444060"/>
    <lineage>
        <taxon>Bacteria</taxon>
        <taxon>Bacillati</taxon>
        <taxon>Bacillota</taxon>
        <taxon>Bacilli</taxon>
        <taxon>Bacillales</taxon>
        <taxon>Bacillaceae</taxon>
        <taxon>Alkalicoccobacillus</taxon>
    </lineage>
</organism>
<dbReference type="Pfam" id="PF01022">
    <property type="entry name" value="HTH_5"/>
    <property type="match status" value="1"/>
</dbReference>
<reference evidence="5" key="1">
    <citation type="submission" date="2022-06" db="EMBL/GenBank/DDBJ databases">
        <title>Alkalicoccobacillus porphyridii sp. nov., isolated from a marine red alga, Porphyridium purpureum and reclassification of Shouchella plakortidis and Shouchella gibsonii as Alkalicoccobacillus plakortidis comb. nov. and Alkalicoccobacillus gibsonii comb. nov.</title>
        <authorList>
            <person name="Kim K.H."/>
            <person name="Lee J.K."/>
            <person name="Han D.M."/>
            <person name="Baek J.H."/>
            <person name="Jeon C.O."/>
        </authorList>
    </citation>
    <scope>NUCLEOTIDE SEQUENCE</scope>
    <source>
        <strain evidence="5">DSM 19153</strain>
    </source>
</reference>
<dbReference type="PANTHER" id="PTHR33154:SF18">
    <property type="entry name" value="ARSENICAL RESISTANCE OPERON REPRESSOR"/>
    <property type="match status" value="1"/>
</dbReference>